<dbReference type="EMBL" id="JBHRXE010000001">
    <property type="protein sequence ID" value="MFC3567976.1"/>
    <property type="molecule type" value="Genomic_DNA"/>
</dbReference>
<dbReference type="RefSeq" id="WP_289896338.1">
    <property type="nucleotide sequence ID" value="NZ_JBHRXE010000001.1"/>
</dbReference>
<protein>
    <submittedName>
        <fullName evidence="1">DUF1795 domain-containing protein</fullName>
    </submittedName>
</protein>
<sequence length="141" mass="15279">MYRINEGSIDLPRAWQDRTINVVSSNPAGPGVSLTITRDDMPWGMGFAEYVEDQAKQAAQALKDFRIDARRELSVNGVPAIEIECHWVAKQGPIHQLITTVSASGGRVLVLTASTGGEMSAAQQAEMRRIVSTLQLETVGA</sequence>
<dbReference type="Proteomes" id="UP001595596">
    <property type="component" value="Unassembled WGS sequence"/>
</dbReference>
<dbReference type="Pfam" id="PF08786">
    <property type="entry name" value="DcrB"/>
    <property type="match status" value="1"/>
</dbReference>
<dbReference type="Gene3D" id="3.40.1000.10">
    <property type="entry name" value="Mog1/PsbP, alpha/beta/alpha sandwich"/>
    <property type="match status" value="1"/>
</dbReference>
<comment type="caution">
    <text evidence="1">The sequence shown here is derived from an EMBL/GenBank/DDBJ whole genome shotgun (WGS) entry which is preliminary data.</text>
</comment>
<dbReference type="InterPro" id="IPR016123">
    <property type="entry name" value="Mog1/PsbP_a/b/a-sand"/>
</dbReference>
<proteinExistence type="predicted"/>
<keyword evidence="2" id="KW-1185">Reference proteome</keyword>
<dbReference type="SUPFAM" id="SSF55724">
    <property type="entry name" value="Mog1p/PsbP-like"/>
    <property type="match status" value="1"/>
</dbReference>
<reference evidence="2" key="1">
    <citation type="journal article" date="2019" name="Int. J. Syst. Evol. Microbiol.">
        <title>The Global Catalogue of Microorganisms (GCM) 10K type strain sequencing project: providing services to taxonomists for standard genome sequencing and annotation.</title>
        <authorList>
            <consortium name="The Broad Institute Genomics Platform"/>
            <consortium name="The Broad Institute Genome Sequencing Center for Infectious Disease"/>
            <person name="Wu L."/>
            <person name="Ma J."/>
        </authorList>
    </citation>
    <scope>NUCLEOTIDE SEQUENCE [LARGE SCALE GENOMIC DNA]</scope>
    <source>
        <strain evidence="2">VKM B-3226</strain>
    </source>
</reference>
<accession>A0ABV7RVG6</accession>
<dbReference type="InterPro" id="IPR014894">
    <property type="entry name" value="DcrB/EagT6"/>
</dbReference>
<name>A0ABV7RVG6_9RHOB</name>
<gene>
    <name evidence="1" type="ORF">ACFOMP_00715</name>
</gene>
<evidence type="ECO:0000313" key="1">
    <source>
        <dbReference type="EMBL" id="MFC3567976.1"/>
    </source>
</evidence>
<organism evidence="1 2">
    <name type="scientific">Paracoccus simplex</name>
    <dbReference type="NCBI Taxonomy" id="2086346"/>
    <lineage>
        <taxon>Bacteria</taxon>
        <taxon>Pseudomonadati</taxon>
        <taxon>Pseudomonadota</taxon>
        <taxon>Alphaproteobacteria</taxon>
        <taxon>Rhodobacterales</taxon>
        <taxon>Paracoccaceae</taxon>
        <taxon>Paracoccus</taxon>
    </lineage>
</organism>
<evidence type="ECO:0000313" key="2">
    <source>
        <dbReference type="Proteomes" id="UP001595596"/>
    </source>
</evidence>